<feature type="transmembrane region" description="Helical" evidence="20">
    <location>
        <begin position="577"/>
        <end position="599"/>
    </location>
</feature>
<feature type="transmembrane region" description="Helical" evidence="20">
    <location>
        <begin position="181"/>
        <end position="204"/>
    </location>
</feature>
<evidence type="ECO:0000256" key="9">
    <source>
        <dbReference type="ARBA" id="ARBA00044899"/>
    </source>
</evidence>
<comment type="caution">
    <text evidence="22">The sequence shown here is derived from an EMBL/GenBank/DDBJ whole genome shotgun (WGS) entry which is preliminary data.</text>
</comment>
<evidence type="ECO:0000256" key="16">
    <source>
        <dbReference type="ARBA" id="ARBA00045018"/>
    </source>
</evidence>
<feature type="transmembrane region" description="Helical" evidence="20">
    <location>
        <begin position="216"/>
        <end position="235"/>
    </location>
</feature>
<feature type="transmembrane region" description="Helical" evidence="20">
    <location>
        <begin position="365"/>
        <end position="382"/>
    </location>
</feature>
<dbReference type="PANTHER" id="PTHR23512:SF12">
    <property type="entry name" value="TRANSPORTER, PUTATIVE (AFU_ORTHOLOGUE AFUA_4G00260)-RELATED"/>
    <property type="match status" value="1"/>
</dbReference>
<dbReference type="OrthoDB" id="10255148at2759"/>
<evidence type="ECO:0000256" key="20">
    <source>
        <dbReference type="SAM" id="Phobius"/>
    </source>
</evidence>
<keyword evidence="23" id="KW-1185">Reference proteome</keyword>
<feature type="transmembrane region" description="Helical" evidence="20">
    <location>
        <begin position="57"/>
        <end position="75"/>
    </location>
</feature>
<dbReference type="InterPro" id="IPR020846">
    <property type="entry name" value="MFS_dom"/>
</dbReference>
<feature type="region of interest" description="Disordered" evidence="19">
    <location>
        <begin position="503"/>
        <end position="567"/>
    </location>
</feature>
<feature type="transmembrane region" description="Helical" evidence="20">
    <location>
        <begin position="149"/>
        <end position="169"/>
    </location>
</feature>
<evidence type="ECO:0000256" key="7">
    <source>
        <dbReference type="ARBA" id="ARBA00044893"/>
    </source>
</evidence>
<evidence type="ECO:0000256" key="8">
    <source>
        <dbReference type="ARBA" id="ARBA00044898"/>
    </source>
</evidence>
<evidence type="ECO:0000256" key="19">
    <source>
        <dbReference type="SAM" id="MobiDB-lite"/>
    </source>
</evidence>
<comment type="catalytic activity">
    <reaction evidence="8">
        <text>L-aspartyl-L-lysine(out) = L-aspartyl-L-lysine(in)</text>
        <dbReference type="Rhea" id="RHEA:79411"/>
        <dbReference type="ChEBI" id="CHEBI:229953"/>
    </reaction>
</comment>
<dbReference type="InterPro" id="IPR052187">
    <property type="entry name" value="MFSD1"/>
</dbReference>
<dbReference type="GO" id="GO:0022857">
    <property type="term" value="F:transmembrane transporter activity"/>
    <property type="evidence" value="ECO:0007669"/>
    <property type="project" value="InterPro"/>
</dbReference>
<comment type="catalytic activity">
    <reaction evidence="5">
        <text>L-alpha-aminoacyl-L-histidine(out) = L-alpha-aminoacyl-L-histidine(in)</text>
        <dbReference type="Rhea" id="RHEA:79375"/>
        <dbReference type="ChEBI" id="CHEBI:229967"/>
    </reaction>
</comment>
<feature type="transmembrane region" description="Helical" evidence="20">
    <location>
        <begin position="335"/>
        <end position="353"/>
    </location>
</feature>
<feature type="transmembrane region" description="Helical" evidence="20">
    <location>
        <begin position="95"/>
        <end position="117"/>
    </location>
</feature>
<name>A0A9P7EMW5_9AGAM</name>
<comment type="catalytic activity">
    <reaction evidence="2">
        <text>L-lysyl-L-alanine(out) = L-lysyl-L-alanine(in)</text>
        <dbReference type="Rhea" id="RHEA:79399"/>
        <dbReference type="ChEBI" id="CHEBI:229954"/>
    </reaction>
</comment>
<evidence type="ECO:0000256" key="11">
    <source>
        <dbReference type="ARBA" id="ARBA00044903"/>
    </source>
</evidence>
<dbReference type="InterPro" id="IPR011701">
    <property type="entry name" value="MFS"/>
</dbReference>
<evidence type="ECO:0000256" key="5">
    <source>
        <dbReference type="ARBA" id="ARBA00044884"/>
    </source>
</evidence>
<keyword evidence="20" id="KW-0472">Membrane</keyword>
<sequence length="609" mass="66463">MHNFNTMTGHRPGLDISIPNHSYTESHINSASTRPRDEELIESGGAISPTRASIVRMLALLCACSLSVGSHYASYTLGPLKSRLAREINTSNTEFSLLISAFSLNSTWTPLVGGLMASKLGTTLTSIVATGVIFFGQVLLLAGDIKGDVRLMAFGLFVFGFGVSPLAVVQESIIVRFFKSHGLGVSMALGLVAGKLASFISARTSLPLAERFGRHAPFYASTFLAALSLFINLVYMASSKWLIRGSGTVLLEASEIRSEARRRSLYDISEAQALEKVAQKRHIRFKDIPKLGDIFWAYIGLNILCGTIWAPFTHLAANIFEKRYGLTENDASTQASYLLVGSILLYPTTGFIVDRMKHPQAVLRMFMLSSVLTLLGYAWLVLPPSWTGTPSPAIAAFATGIGFSPLLLVVLVPQLVPFKFVSTTLGVHKSMEQTGATIFQTIAGLVLDGASPHQRAPKSYQYTTQQLLNVFFGFNFLQLLGIIGLSHLDHRRRQAAETLANVVGDEEDAERESEEESTFTGGEGDILASEIGPLSSPDPRKPLLGRRPRANSRASYFPSSCPPQGVRGHSEIRRGRIFVCLCAMLVGSAWVLFLSTAWLRLRSKQQRDI</sequence>
<feature type="domain" description="Major facilitator superfamily (MFS) profile" evidence="21">
    <location>
        <begin position="57"/>
        <end position="493"/>
    </location>
</feature>
<evidence type="ECO:0000256" key="4">
    <source>
        <dbReference type="ARBA" id="ARBA00044881"/>
    </source>
</evidence>
<comment type="catalytic activity">
    <reaction evidence="7">
        <text>L-alpha-aminoacyl-L-lysine(out) = L-alpha-aminoacyl-L-lysine(in)</text>
        <dbReference type="Rhea" id="RHEA:79383"/>
        <dbReference type="ChEBI" id="CHEBI:229966"/>
    </reaction>
</comment>
<feature type="compositionally biased region" description="Acidic residues" evidence="19">
    <location>
        <begin position="504"/>
        <end position="517"/>
    </location>
</feature>
<feature type="transmembrane region" description="Helical" evidence="20">
    <location>
        <begin position="294"/>
        <end position="315"/>
    </location>
</feature>
<dbReference type="SUPFAM" id="SSF103473">
    <property type="entry name" value="MFS general substrate transporter"/>
    <property type="match status" value="1"/>
</dbReference>
<evidence type="ECO:0000256" key="12">
    <source>
        <dbReference type="ARBA" id="ARBA00044912"/>
    </source>
</evidence>
<dbReference type="RefSeq" id="XP_041199216.1">
    <property type="nucleotide sequence ID" value="XM_041342896.1"/>
</dbReference>
<accession>A0A9P7EMW5</accession>
<evidence type="ECO:0000259" key="21">
    <source>
        <dbReference type="PROSITE" id="PS50850"/>
    </source>
</evidence>
<evidence type="ECO:0000256" key="18">
    <source>
        <dbReference type="ARBA" id="ARBA00046376"/>
    </source>
</evidence>
<comment type="subcellular location">
    <subcellularLocation>
        <location evidence="1">Membrane</location>
        <topology evidence="1">Multi-pass membrane protein</topology>
    </subcellularLocation>
</comment>
<keyword evidence="20" id="KW-1133">Transmembrane helix</keyword>
<comment type="catalytic activity">
    <reaction evidence="6">
        <text>L-lysyl-L-alpha-amino acid(out) = L-lysyl-L-alpha-amino acid(in)</text>
        <dbReference type="Rhea" id="RHEA:79387"/>
        <dbReference type="ChEBI" id="CHEBI:229965"/>
    </reaction>
</comment>
<comment type="catalytic activity">
    <reaction evidence="4">
        <text>L-alpha-aminoacyl-L-arginine(out) = L-alpha-aminoacyl-L-arginine(in)</text>
        <dbReference type="Rhea" id="RHEA:79367"/>
        <dbReference type="ChEBI" id="CHEBI:229968"/>
    </reaction>
</comment>
<comment type="function">
    <text evidence="17">Lysosomal dipeptide uniporter that selectively exports lysine, arginine or histidine-containing dipeptides with a net positive charge from the lysosome lumen into the cytosol. Could play a role in a specific type of protein O-glycosylation indirectly regulating macrophages migration and tissue invasion. Also essential for liver homeostasis.</text>
</comment>
<evidence type="ECO:0000256" key="6">
    <source>
        <dbReference type="ARBA" id="ARBA00044891"/>
    </source>
</evidence>
<organism evidence="22 23">
    <name type="scientific">Suillus subaureus</name>
    <dbReference type="NCBI Taxonomy" id="48587"/>
    <lineage>
        <taxon>Eukaryota</taxon>
        <taxon>Fungi</taxon>
        <taxon>Dikarya</taxon>
        <taxon>Basidiomycota</taxon>
        <taxon>Agaricomycotina</taxon>
        <taxon>Agaricomycetes</taxon>
        <taxon>Agaricomycetidae</taxon>
        <taxon>Boletales</taxon>
        <taxon>Suillineae</taxon>
        <taxon>Suillaceae</taxon>
        <taxon>Suillus</taxon>
    </lineage>
</organism>
<comment type="subunit">
    <text evidence="18">Homodimer. Interacts with lysosomal protein GLMP (via lumenal domain); the interaction starts while both proteins are still in the endoplasmic reticulum and is required for stabilization of MFSD1 in lysosomes but has no direct effect on its targeting to lysosomes or transporter activity.</text>
</comment>
<evidence type="ECO:0000313" key="22">
    <source>
        <dbReference type="EMBL" id="KAG1825963.1"/>
    </source>
</evidence>
<proteinExistence type="predicted"/>
<dbReference type="PANTHER" id="PTHR23512">
    <property type="entry name" value="MAJOR FACILITATOR SUPERFAMILY DOMAIN-CONTAINING PROTEIN 1"/>
    <property type="match status" value="1"/>
</dbReference>
<feature type="transmembrane region" description="Helical" evidence="20">
    <location>
        <begin position="394"/>
        <end position="418"/>
    </location>
</feature>
<dbReference type="Pfam" id="PF07690">
    <property type="entry name" value="MFS_1"/>
    <property type="match status" value="1"/>
</dbReference>
<dbReference type="GO" id="GO:0016020">
    <property type="term" value="C:membrane"/>
    <property type="evidence" value="ECO:0007669"/>
    <property type="project" value="UniProtKB-SubCell"/>
</dbReference>
<evidence type="ECO:0000256" key="13">
    <source>
        <dbReference type="ARBA" id="ARBA00044919"/>
    </source>
</evidence>
<comment type="catalytic activity">
    <reaction evidence="10">
        <text>L-lysyl-L-lysine(out) = L-lysyl-L-lysine(in)</text>
        <dbReference type="Rhea" id="RHEA:79403"/>
        <dbReference type="ChEBI" id="CHEBI:229956"/>
    </reaction>
</comment>
<evidence type="ECO:0000256" key="3">
    <source>
        <dbReference type="ARBA" id="ARBA00044878"/>
    </source>
</evidence>
<dbReference type="AlphaFoldDB" id="A0A9P7EMW5"/>
<dbReference type="Gene3D" id="1.20.1250.20">
    <property type="entry name" value="MFS general substrate transporter like domains"/>
    <property type="match status" value="1"/>
</dbReference>
<comment type="catalytic activity">
    <reaction evidence="13">
        <text>L-alanyl-L-lysine(out) = L-alanyl-L-lysine(in)</text>
        <dbReference type="Rhea" id="RHEA:79415"/>
        <dbReference type="ChEBI" id="CHEBI:192470"/>
    </reaction>
</comment>
<comment type="catalytic activity">
    <reaction evidence="9">
        <text>L-arginyl-L-alpha-amino acid(out) = L-arginyl-L-alpha-amino acid(in)</text>
        <dbReference type="Rhea" id="RHEA:79371"/>
        <dbReference type="ChEBI" id="CHEBI:84315"/>
    </reaction>
</comment>
<dbReference type="InterPro" id="IPR036259">
    <property type="entry name" value="MFS_trans_sf"/>
</dbReference>
<evidence type="ECO:0000313" key="23">
    <source>
        <dbReference type="Proteomes" id="UP000807769"/>
    </source>
</evidence>
<evidence type="ECO:0000256" key="1">
    <source>
        <dbReference type="ARBA" id="ARBA00004141"/>
    </source>
</evidence>
<reference evidence="22" key="1">
    <citation type="journal article" date="2020" name="New Phytol.">
        <title>Comparative genomics reveals dynamic genome evolution in host specialist ectomycorrhizal fungi.</title>
        <authorList>
            <person name="Lofgren L.A."/>
            <person name="Nguyen N.H."/>
            <person name="Vilgalys R."/>
            <person name="Ruytinx J."/>
            <person name="Liao H.L."/>
            <person name="Branco S."/>
            <person name="Kuo A."/>
            <person name="LaButti K."/>
            <person name="Lipzen A."/>
            <person name="Andreopoulos W."/>
            <person name="Pangilinan J."/>
            <person name="Riley R."/>
            <person name="Hundley H."/>
            <person name="Na H."/>
            <person name="Barry K."/>
            <person name="Grigoriev I.V."/>
            <person name="Stajich J.E."/>
            <person name="Kennedy P.G."/>
        </authorList>
    </citation>
    <scope>NUCLEOTIDE SEQUENCE</scope>
    <source>
        <strain evidence="22">MN1</strain>
    </source>
</reference>
<dbReference type="GeneID" id="64636912"/>
<protein>
    <recommendedName>
        <fullName evidence="15">Lysosomal dipeptide transporter MFSD1</fullName>
    </recommendedName>
    <alternativeName>
        <fullName evidence="16">Major facilitator superfamily domain-containing protein 1</fullName>
    </alternativeName>
</protein>
<keyword evidence="20" id="KW-0812">Transmembrane</keyword>
<gene>
    <name evidence="22" type="ORF">BJ212DRAFT_315347</name>
</gene>
<comment type="catalytic activity">
    <reaction evidence="3">
        <text>L-histidyl-glycine(out) = L-histidyl-glycine(in)</text>
        <dbReference type="Rhea" id="RHEA:79395"/>
        <dbReference type="ChEBI" id="CHEBI:229957"/>
    </reaction>
</comment>
<dbReference type="EMBL" id="JABBWG010000002">
    <property type="protein sequence ID" value="KAG1825963.1"/>
    <property type="molecule type" value="Genomic_DNA"/>
</dbReference>
<feature type="transmembrane region" description="Helical" evidence="20">
    <location>
        <begin position="124"/>
        <end position="143"/>
    </location>
</feature>
<evidence type="ECO:0000256" key="17">
    <source>
        <dbReference type="ARBA" id="ARBA00045709"/>
    </source>
</evidence>
<dbReference type="PROSITE" id="PS50850">
    <property type="entry name" value="MFS"/>
    <property type="match status" value="1"/>
</dbReference>
<evidence type="ECO:0000256" key="15">
    <source>
        <dbReference type="ARBA" id="ARBA00044985"/>
    </source>
</evidence>
<evidence type="ECO:0000256" key="10">
    <source>
        <dbReference type="ARBA" id="ARBA00044900"/>
    </source>
</evidence>
<comment type="catalytic activity">
    <reaction evidence="14">
        <text>L-lysyl-glycine(out) = L-lysyl-glycine(in)</text>
        <dbReference type="Rhea" id="RHEA:79407"/>
        <dbReference type="ChEBI" id="CHEBI:191202"/>
    </reaction>
</comment>
<comment type="catalytic activity">
    <reaction evidence="12">
        <text>L-histidyl-L-alpha-amino acid(out) = L-histidyl-L-alpha-amino acid(in)</text>
        <dbReference type="Rhea" id="RHEA:79379"/>
        <dbReference type="ChEBI" id="CHEBI:229964"/>
    </reaction>
</comment>
<evidence type="ECO:0000256" key="2">
    <source>
        <dbReference type="ARBA" id="ARBA00044876"/>
    </source>
</evidence>
<comment type="catalytic activity">
    <reaction evidence="11">
        <text>L-arginyl-glycine(out) = L-arginyl-glycine(in)</text>
        <dbReference type="Rhea" id="RHEA:79391"/>
        <dbReference type="ChEBI" id="CHEBI:229955"/>
    </reaction>
</comment>
<dbReference type="Proteomes" id="UP000807769">
    <property type="component" value="Unassembled WGS sequence"/>
</dbReference>
<evidence type="ECO:0000256" key="14">
    <source>
        <dbReference type="ARBA" id="ARBA00044924"/>
    </source>
</evidence>